<name>A0A8J6Y470_9BACT</name>
<dbReference type="Proteomes" id="UP000648239">
    <property type="component" value="Unassembled WGS sequence"/>
</dbReference>
<accession>A0A8J6Y470</accession>
<evidence type="ECO:0000313" key="2">
    <source>
        <dbReference type="Proteomes" id="UP000648239"/>
    </source>
</evidence>
<dbReference type="EMBL" id="JACXWD010000056">
    <property type="protein sequence ID" value="MBD3869049.1"/>
    <property type="molecule type" value="Genomic_DNA"/>
</dbReference>
<protein>
    <submittedName>
        <fullName evidence="1">Uncharacterized protein</fullName>
    </submittedName>
</protein>
<reference evidence="1 2" key="1">
    <citation type="submission" date="2020-08" db="EMBL/GenBank/DDBJ databases">
        <title>Acidobacteriota in marine sediments use diverse sulfur dissimilation pathways.</title>
        <authorList>
            <person name="Wasmund K."/>
        </authorList>
    </citation>
    <scope>NUCLEOTIDE SEQUENCE [LARGE SCALE GENOMIC DNA]</scope>
    <source>
        <strain evidence="1">MAG AM4</strain>
    </source>
</reference>
<gene>
    <name evidence="1" type="ORF">IFK94_13075</name>
</gene>
<proteinExistence type="predicted"/>
<organism evidence="1 2">
    <name type="scientific">Candidatus Polarisedimenticola svalbardensis</name>
    <dbReference type="NCBI Taxonomy" id="2886004"/>
    <lineage>
        <taxon>Bacteria</taxon>
        <taxon>Pseudomonadati</taxon>
        <taxon>Acidobacteriota</taxon>
        <taxon>Candidatus Polarisedimenticolia</taxon>
        <taxon>Candidatus Polarisedimenticolales</taxon>
        <taxon>Candidatus Polarisedimenticolaceae</taxon>
        <taxon>Candidatus Polarisedimenticola</taxon>
    </lineage>
</organism>
<sequence>MTDSILKPWEKTIRITILENAVDVPENNLLLRCLQYMLPETVPYGRFCWNDECGNSEFRYLLPGDPEERVERACRFVPVADMEITAVSDQLRQVLAPLFSTDS</sequence>
<evidence type="ECO:0000313" key="1">
    <source>
        <dbReference type="EMBL" id="MBD3869049.1"/>
    </source>
</evidence>
<dbReference type="AlphaFoldDB" id="A0A8J6Y470"/>
<comment type="caution">
    <text evidence="1">The sequence shown here is derived from an EMBL/GenBank/DDBJ whole genome shotgun (WGS) entry which is preliminary data.</text>
</comment>